<evidence type="ECO:0000256" key="4">
    <source>
        <dbReference type="SAM" id="MobiDB-lite"/>
    </source>
</evidence>
<accession>A0A0J9T5T0</accession>
<dbReference type="EMBL" id="KQ235117">
    <property type="protein sequence ID" value="KMZ90032.1"/>
    <property type="molecule type" value="Genomic_DNA"/>
</dbReference>
<keyword evidence="3" id="KW-0175">Coiled coil</keyword>
<dbReference type="AlphaFoldDB" id="A0A0J9T5T0"/>
<evidence type="ECO:0000256" key="3">
    <source>
        <dbReference type="SAM" id="Coils"/>
    </source>
</evidence>
<dbReference type="PANTHER" id="PTHR19848:SF8">
    <property type="entry name" value="F-BOX AND WD REPEAT DOMAIN CONTAINING 7"/>
    <property type="match status" value="1"/>
</dbReference>
<dbReference type="SMART" id="SM00320">
    <property type="entry name" value="WD40"/>
    <property type="match status" value="3"/>
</dbReference>
<feature type="coiled-coil region" evidence="3">
    <location>
        <begin position="166"/>
        <end position="193"/>
    </location>
</feature>
<gene>
    <name evidence="5" type="ORF">PVMG_03593</name>
</gene>
<dbReference type="InterPro" id="IPR036322">
    <property type="entry name" value="WD40_repeat_dom_sf"/>
</dbReference>
<dbReference type="OrthoDB" id="27537at2759"/>
<proteinExistence type="predicted"/>
<dbReference type="PANTHER" id="PTHR19848">
    <property type="entry name" value="WD40 REPEAT PROTEIN"/>
    <property type="match status" value="1"/>
</dbReference>
<organism evidence="5 6">
    <name type="scientific">Plasmodium vivax Mauritania I</name>
    <dbReference type="NCBI Taxonomy" id="1035515"/>
    <lineage>
        <taxon>Eukaryota</taxon>
        <taxon>Sar</taxon>
        <taxon>Alveolata</taxon>
        <taxon>Apicomplexa</taxon>
        <taxon>Aconoidasida</taxon>
        <taxon>Haemosporida</taxon>
        <taxon>Plasmodiidae</taxon>
        <taxon>Plasmodium</taxon>
        <taxon>Plasmodium (Plasmodium)</taxon>
    </lineage>
</organism>
<dbReference type="InterPro" id="IPR015943">
    <property type="entry name" value="WD40/YVTN_repeat-like_dom_sf"/>
</dbReference>
<feature type="compositionally biased region" description="Polar residues" evidence="4">
    <location>
        <begin position="118"/>
        <end position="127"/>
    </location>
</feature>
<feature type="region of interest" description="Disordered" evidence="4">
    <location>
        <begin position="516"/>
        <end position="545"/>
    </location>
</feature>
<evidence type="ECO:0000256" key="1">
    <source>
        <dbReference type="ARBA" id="ARBA00022574"/>
    </source>
</evidence>
<name>A0A0J9T5T0_PLAVI</name>
<feature type="compositionally biased region" description="Basic and acidic residues" evidence="4">
    <location>
        <begin position="577"/>
        <end position="586"/>
    </location>
</feature>
<feature type="region of interest" description="Disordered" evidence="4">
    <location>
        <begin position="102"/>
        <end position="127"/>
    </location>
</feature>
<keyword evidence="1" id="KW-0853">WD repeat</keyword>
<feature type="region of interest" description="Disordered" evidence="4">
    <location>
        <begin position="381"/>
        <end position="418"/>
    </location>
</feature>
<feature type="region of interest" description="Disordered" evidence="4">
    <location>
        <begin position="567"/>
        <end position="586"/>
    </location>
</feature>
<dbReference type="InterPro" id="IPR001680">
    <property type="entry name" value="WD40_rpt"/>
</dbReference>
<protein>
    <submittedName>
        <fullName evidence="5">Uncharacterized protein</fullName>
    </submittedName>
</protein>
<sequence>MAQDWKNTILQRMKRRNAAQSQRYEEVLTSYNSLVDEKNKLTAIIASFTSENVFLLNGKHLGNSLSNRENFIPNILNHCYTQREDYGGDSVTNRDISLSVASANDGTTEGSPGGATPSGATAKTQDSLTTNGVSKGEFLQVIKEKAKADEMILLLKNGLYEKKKILNILKKQNKTLNDALVKKEQQLNDKKEKLCKLQNVLSRQKKDIKLYASSNVSLKRKINLSQKKNQKVMNEFDAIRLSYFKIWKEAFQLKTCKKNLEKEYFAIRNELLQKKIENEKLLECLLKIKKAYRRQLSKVHRHMRNRKASYSLLSEKSKTPKGRFPKKQKFFLTLYWDKLHYMHGYHSCGEPRADTHHSHGKNNIFAKKKNNLLAILGRSSTHAEELPPRQDIPHGEKSQWGGNAPPSEAPHASGKSKYSVLREDVEVAHNKGSFFQNGGENHSHVGAMNLRNGCRANGRCHSPSNDRTQFVSNGLRRHRFQKIKGRLNVHTSSSVLCVSAFPGGCPQVDSHQHVRAKWGGRHPGCPSDSENQLSSSRVTNRGASGTSPVFYNNDCGSDVDIVSGGSGVGRASSVRGGGDHSELRDPRPAAMPAAWVAHPNDTLVTCAEDGSVAFVKIEKNKLTCIKRFQIAAQKIAATNVRVHPSSRYSLLSLSSHAICLVNNESSEVEKWYHAHDEKITSLHFLHHLSYEKELSPSGSPTESPFFYSTSLDKTVKFFHMERGSLYSLLCVNDAITCSCKANKQPLVLIGTRSGSVICYDVRIHNRGVSQAALYQKNIFDDAISGVSYSPDDRLIAIQSIGGKTKLLNANKINFFQCLENPDFLKNESPTCAPVFSADANELICTFPYTLIAHDVVTHSYASVVNDELGQVNGAHWLPGGSLCTIHADGNVAIW</sequence>
<dbReference type="Proteomes" id="UP000053776">
    <property type="component" value="Unassembled WGS sequence"/>
</dbReference>
<evidence type="ECO:0000313" key="5">
    <source>
        <dbReference type="EMBL" id="KMZ90032.1"/>
    </source>
</evidence>
<dbReference type="Gene3D" id="2.130.10.10">
    <property type="entry name" value="YVTN repeat-like/Quinoprotein amine dehydrogenase"/>
    <property type="match status" value="2"/>
</dbReference>
<feature type="compositionally biased region" description="Basic and acidic residues" evidence="4">
    <location>
        <begin position="381"/>
        <end position="397"/>
    </location>
</feature>
<evidence type="ECO:0000313" key="6">
    <source>
        <dbReference type="Proteomes" id="UP000053776"/>
    </source>
</evidence>
<feature type="compositionally biased region" description="Polar residues" evidence="4">
    <location>
        <begin position="528"/>
        <end position="545"/>
    </location>
</feature>
<dbReference type="SUPFAM" id="SSF50978">
    <property type="entry name" value="WD40 repeat-like"/>
    <property type="match status" value="1"/>
</dbReference>
<keyword evidence="2" id="KW-0677">Repeat</keyword>
<reference evidence="5 6" key="1">
    <citation type="submission" date="2011-08" db="EMBL/GenBank/DDBJ databases">
        <title>The Genome Sequence of Plasmodium vivax Mauritania I.</title>
        <authorList>
            <consortium name="The Broad Institute Genome Sequencing Platform"/>
            <consortium name="The Broad Institute Genome Sequencing Center for Infectious Disease"/>
            <person name="Neafsey D."/>
            <person name="Carlton J."/>
            <person name="Barnwell J."/>
            <person name="Collins W."/>
            <person name="Escalante A."/>
            <person name="Mullikin J."/>
            <person name="Saul A."/>
            <person name="Guigo R."/>
            <person name="Camara F."/>
            <person name="Young S.K."/>
            <person name="Zeng Q."/>
            <person name="Gargeya S."/>
            <person name="Fitzgerald M."/>
            <person name="Haas B."/>
            <person name="Abouelleil A."/>
            <person name="Alvarado L."/>
            <person name="Arachchi H.M."/>
            <person name="Berlin A."/>
            <person name="Brown A."/>
            <person name="Chapman S.B."/>
            <person name="Chen Z."/>
            <person name="Dunbar C."/>
            <person name="Freedman E."/>
            <person name="Gearin G."/>
            <person name="Gellesch M."/>
            <person name="Goldberg J."/>
            <person name="Griggs A."/>
            <person name="Gujja S."/>
            <person name="Heiman D."/>
            <person name="Howarth C."/>
            <person name="Larson L."/>
            <person name="Lui A."/>
            <person name="MacDonald P.J.P."/>
            <person name="Montmayeur A."/>
            <person name="Murphy C."/>
            <person name="Neiman D."/>
            <person name="Pearson M."/>
            <person name="Priest M."/>
            <person name="Roberts A."/>
            <person name="Saif S."/>
            <person name="Shea T."/>
            <person name="Shenoy N."/>
            <person name="Sisk P."/>
            <person name="Stolte C."/>
            <person name="Sykes S."/>
            <person name="Wortman J."/>
            <person name="Nusbaum C."/>
            <person name="Birren B."/>
        </authorList>
    </citation>
    <scope>NUCLEOTIDE SEQUENCE [LARGE SCALE GENOMIC DNA]</scope>
    <source>
        <strain evidence="5 6">Mauritania I</strain>
    </source>
</reference>
<evidence type="ECO:0000256" key="2">
    <source>
        <dbReference type="ARBA" id="ARBA00022737"/>
    </source>
</evidence>